<keyword evidence="3" id="KW-1185">Reference proteome</keyword>
<dbReference type="AlphaFoldDB" id="A0A835Z4A3"/>
<gene>
    <name evidence="2" type="ORF">JKP88DRAFT_308950</name>
</gene>
<evidence type="ECO:0000313" key="2">
    <source>
        <dbReference type="EMBL" id="KAG5186750.1"/>
    </source>
</evidence>
<feature type="compositionally biased region" description="Basic and acidic residues" evidence="1">
    <location>
        <begin position="1"/>
        <end position="19"/>
    </location>
</feature>
<sequence length="421" mass="45785">MMDQRLKDKLEDVRMRQEQQQRQTEGTGAGATPVNAVGPLERMQLDDSAQLPVTLNAGHPLVDCLANSKAKRMRQLLRTTTSADVLDNTKLCSAVLEFVGRGHWLYIAAVSRGVRATYMAMLAQSGWDARWLCRTTVYAASQSLAAFEYAIAHGLNEPVLRTYGKDLQYKPLLDIDSVQASIGATCSHDIMAAAADAADKHHEGDADFMCGDDGSALTWFLQLLSQENVPSFLLPFLCSVAVEAGHLHTLQVLLSSAPKLREGRTAPPDNEARPGILAGYDKTDLVAPTRYDADEHPLELLDTAIANGHAHIIDWLRGSDCVPPHTYTDYSAVAAAYGGNLPLLQWLHAQPQHCPWDDEAVVEATLLSPDASPEQLAWLRSTGALDWSSAAVRTCHLVDAVALGFTGKPDMAEWLLPEGAQ</sequence>
<comment type="caution">
    <text evidence="2">The sequence shown here is derived from an EMBL/GenBank/DDBJ whole genome shotgun (WGS) entry which is preliminary data.</text>
</comment>
<organism evidence="2 3">
    <name type="scientific">Tribonema minus</name>
    <dbReference type="NCBI Taxonomy" id="303371"/>
    <lineage>
        <taxon>Eukaryota</taxon>
        <taxon>Sar</taxon>
        <taxon>Stramenopiles</taxon>
        <taxon>Ochrophyta</taxon>
        <taxon>PX clade</taxon>
        <taxon>Xanthophyceae</taxon>
        <taxon>Tribonematales</taxon>
        <taxon>Tribonemataceae</taxon>
        <taxon>Tribonema</taxon>
    </lineage>
</organism>
<protein>
    <submittedName>
        <fullName evidence="2">Uncharacterized protein</fullName>
    </submittedName>
</protein>
<accession>A0A835Z4A3</accession>
<dbReference type="SUPFAM" id="SSF140860">
    <property type="entry name" value="Pseudo ankyrin repeat-like"/>
    <property type="match status" value="1"/>
</dbReference>
<feature type="compositionally biased region" description="Low complexity" evidence="1">
    <location>
        <begin position="20"/>
        <end position="32"/>
    </location>
</feature>
<feature type="region of interest" description="Disordered" evidence="1">
    <location>
        <begin position="1"/>
        <end position="35"/>
    </location>
</feature>
<dbReference type="EMBL" id="JAFCMP010000104">
    <property type="protein sequence ID" value="KAG5186750.1"/>
    <property type="molecule type" value="Genomic_DNA"/>
</dbReference>
<evidence type="ECO:0000256" key="1">
    <source>
        <dbReference type="SAM" id="MobiDB-lite"/>
    </source>
</evidence>
<reference evidence="2" key="1">
    <citation type="submission" date="2021-02" db="EMBL/GenBank/DDBJ databases">
        <title>First Annotated Genome of the Yellow-green Alga Tribonema minus.</title>
        <authorList>
            <person name="Mahan K.M."/>
        </authorList>
    </citation>
    <scope>NUCLEOTIDE SEQUENCE</scope>
    <source>
        <strain evidence="2">UTEX B ZZ1240</strain>
    </source>
</reference>
<name>A0A835Z4A3_9STRA</name>
<evidence type="ECO:0000313" key="3">
    <source>
        <dbReference type="Proteomes" id="UP000664859"/>
    </source>
</evidence>
<proteinExistence type="predicted"/>
<dbReference type="Proteomes" id="UP000664859">
    <property type="component" value="Unassembled WGS sequence"/>
</dbReference>